<gene>
    <name evidence="2" type="ORF">PS9374_03242</name>
</gene>
<proteinExistence type="predicted"/>
<accession>A0A171D386</accession>
<keyword evidence="2" id="KW-0238">DNA-binding</keyword>
<reference evidence="3" key="2">
    <citation type="submission" date="2016-04" db="EMBL/GenBank/DDBJ databases">
        <title>Planomonospora sphaerica JCM9374 whole genome shotgun sequence.</title>
        <authorList>
            <person name="Suzuki T."/>
            <person name="Dohra H."/>
            <person name="Kodani S."/>
        </authorList>
    </citation>
    <scope>NUCLEOTIDE SEQUENCE [LARGE SCALE GENOMIC DNA]</scope>
    <source>
        <strain evidence="3">JCM 9374</strain>
    </source>
</reference>
<sequence length="146" mass="14855">MSADGRKMERTGQIAAFAAGAEGDVAGLLREVGEQVDRLTAALRGLSGREVEADAADGGIRVRVSGSGRLLAVTVGARAMRDLDHEELGRAVVEAIRRAREAAGAELAEAVAEATGTRPPDPADPDGPVVPADPLAPAVDALLRGA</sequence>
<feature type="region of interest" description="Disordered" evidence="1">
    <location>
        <begin position="107"/>
        <end position="134"/>
    </location>
</feature>
<dbReference type="GO" id="GO:0003677">
    <property type="term" value="F:DNA binding"/>
    <property type="evidence" value="ECO:0007669"/>
    <property type="project" value="UniProtKB-KW"/>
</dbReference>
<name>A0A171D386_9ACTN</name>
<dbReference type="Pfam" id="PF02575">
    <property type="entry name" value="YbaB_DNA_bd"/>
    <property type="match status" value="1"/>
</dbReference>
<organism evidence="2 3">
    <name type="scientific">Planomonospora sphaerica</name>
    <dbReference type="NCBI Taxonomy" id="161355"/>
    <lineage>
        <taxon>Bacteria</taxon>
        <taxon>Bacillati</taxon>
        <taxon>Actinomycetota</taxon>
        <taxon>Actinomycetes</taxon>
        <taxon>Streptosporangiales</taxon>
        <taxon>Streptosporangiaceae</taxon>
        <taxon>Planomonospora</taxon>
    </lineage>
</organism>
<evidence type="ECO:0000313" key="3">
    <source>
        <dbReference type="Proteomes" id="UP000077701"/>
    </source>
</evidence>
<comment type="caution">
    <text evidence="2">The sequence shown here is derived from an EMBL/GenBank/DDBJ whole genome shotgun (WGS) entry which is preliminary data.</text>
</comment>
<reference evidence="2 3" key="1">
    <citation type="journal article" date="2016" name="Genome Announc.">
        <title>Draft Genome Sequence of Planomonospora sphaerica JCM9374, a Rare Actinomycete.</title>
        <authorList>
            <person name="Dohra H."/>
            <person name="Suzuki T."/>
            <person name="Inoue Y."/>
            <person name="Kodani S."/>
        </authorList>
    </citation>
    <scope>NUCLEOTIDE SEQUENCE [LARGE SCALE GENOMIC DNA]</scope>
    <source>
        <strain evidence="2 3">JCM 9374</strain>
    </source>
</reference>
<dbReference type="EMBL" id="BDCX01000007">
    <property type="protein sequence ID" value="GAT67584.1"/>
    <property type="molecule type" value="Genomic_DNA"/>
</dbReference>
<keyword evidence="3" id="KW-1185">Reference proteome</keyword>
<dbReference type="SUPFAM" id="SSF82607">
    <property type="entry name" value="YbaB-like"/>
    <property type="match status" value="1"/>
</dbReference>
<evidence type="ECO:0000313" key="2">
    <source>
        <dbReference type="EMBL" id="GAT67584.1"/>
    </source>
</evidence>
<protein>
    <submittedName>
        <fullName evidence="2">DNA-binding protein</fullName>
    </submittedName>
</protein>
<dbReference type="AlphaFoldDB" id="A0A171D386"/>
<dbReference type="STRING" id="161355.PS9374_03242"/>
<dbReference type="InterPro" id="IPR004401">
    <property type="entry name" value="YbaB/EbfC"/>
</dbReference>
<dbReference type="InterPro" id="IPR036894">
    <property type="entry name" value="YbaB-like_sf"/>
</dbReference>
<dbReference type="Gene3D" id="3.30.1310.10">
    <property type="entry name" value="Nucleoid-associated protein YbaB-like domain"/>
    <property type="match status" value="1"/>
</dbReference>
<evidence type="ECO:0000256" key="1">
    <source>
        <dbReference type="SAM" id="MobiDB-lite"/>
    </source>
</evidence>
<dbReference type="Proteomes" id="UP000077701">
    <property type="component" value="Unassembled WGS sequence"/>
</dbReference>